<protein>
    <submittedName>
        <fullName evidence="2">Uncharacterized protein</fullName>
    </submittedName>
</protein>
<proteinExistence type="predicted"/>
<feature type="region of interest" description="Disordered" evidence="1">
    <location>
        <begin position="39"/>
        <end position="61"/>
    </location>
</feature>
<evidence type="ECO:0000313" key="2">
    <source>
        <dbReference type="EMBL" id="GGX47423.1"/>
    </source>
</evidence>
<keyword evidence="3" id="KW-1185">Reference proteome</keyword>
<gene>
    <name evidence="2" type="ORF">GCM10010515_13120</name>
</gene>
<evidence type="ECO:0000313" key="3">
    <source>
        <dbReference type="Proteomes" id="UP000645555"/>
    </source>
</evidence>
<dbReference type="EMBL" id="BMWD01000003">
    <property type="protein sequence ID" value="GGX47423.1"/>
    <property type="molecule type" value="Genomic_DNA"/>
</dbReference>
<feature type="compositionally biased region" description="Basic and acidic residues" evidence="1">
    <location>
        <begin position="42"/>
        <end position="53"/>
    </location>
</feature>
<dbReference type="Proteomes" id="UP000645555">
    <property type="component" value="Unassembled WGS sequence"/>
</dbReference>
<comment type="caution">
    <text evidence="2">The sequence shown here is derived from an EMBL/GenBank/DDBJ whole genome shotgun (WGS) entry which is preliminary data.</text>
</comment>
<accession>A0A918N8E9</accession>
<sequence>MMAQFVARYAWADAPESDAYTISVIAGKTEDEVIRAFGGDPGESREHGHDGLLRRQGCHPRRRRAGRVRLSTCGQRPRSRFQRFTCIA</sequence>
<evidence type="ECO:0000256" key="1">
    <source>
        <dbReference type="SAM" id="MobiDB-lite"/>
    </source>
</evidence>
<reference evidence="2" key="2">
    <citation type="submission" date="2020-09" db="EMBL/GenBank/DDBJ databases">
        <authorList>
            <person name="Sun Q."/>
            <person name="Ohkuma M."/>
        </authorList>
    </citation>
    <scope>NUCLEOTIDE SEQUENCE</scope>
    <source>
        <strain evidence="2">JCM 4956</strain>
    </source>
</reference>
<reference evidence="2" key="1">
    <citation type="journal article" date="2014" name="Int. J. Syst. Evol. Microbiol.">
        <title>Complete genome sequence of Corynebacterium casei LMG S-19264T (=DSM 44701T), isolated from a smear-ripened cheese.</title>
        <authorList>
            <consortium name="US DOE Joint Genome Institute (JGI-PGF)"/>
            <person name="Walter F."/>
            <person name="Albersmeier A."/>
            <person name="Kalinowski J."/>
            <person name="Ruckert C."/>
        </authorList>
    </citation>
    <scope>NUCLEOTIDE SEQUENCE</scope>
    <source>
        <strain evidence="2">JCM 4956</strain>
    </source>
</reference>
<organism evidence="2 3">
    <name type="scientific">Streptomyces fructofermentans</name>
    <dbReference type="NCBI Taxonomy" id="152141"/>
    <lineage>
        <taxon>Bacteria</taxon>
        <taxon>Bacillati</taxon>
        <taxon>Actinomycetota</taxon>
        <taxon>Actinomycetes</taxon>
        <taxon>Kitasatosporales</taxon>
        <taxon>Streptomycetaceae</taxon>
        <taxon>Streptomyces</taxon>
    </lineage>
</organism>
<name>A0A918N8E9_9ACTN</name>
<dbReference type="AlphaFoldDB" id="A0A918N8E9"/>